<dbReference type="AlphaFoldDB" id="A0A1M6F747"/>
<keyword evidence="1" id="KW-1133">Transmembrane helix</keyword>
<organism evidence="3 4">
    <name type="scientific">Clostridium intestinale DSM 6191</name>
    <dbReference type="NCBI Taxonomy" id="1121320"/>
    <lineage>
        <taxon>Bacteria</taxon>
        <taxon>Bacillati</taxon>
        <taxon>Bacillota</taxon>
        <taxon>Clostridia</taxon>
        <taxon>Eubacteriales</taxon>
        <taxon>Clostridiaceae</taxon>
        <taxon>Clostridium</taxon>
    </lineage>
</organism>
<proteinExistence type="predicted"/>
<evidence type="ECO:0000313" key="3">
    <source>
        <dbReference type="EMBL" id="SHI93482.1"/>
    </source>
</evidence>
<sequence length="156" mass="17636">MITIEQIDELRGRVDVSYEDAKEALEQNNGDILEAIIYLEKNGKIKEEAKQEEKKESGASDAICGVISWCKKVIRKGNSNYLEVRKHENTILKLSLTITSIVVVLAPYISIPLLLLALFTGHKIRFHGEDIEKTRANEAMDKMAMATNNIKEEFSK</sequence>
<reference evidence="3 4" key="1">
    <citation type="submission" date="2016-11" db="EMBL/GenBank/DDBJ databases">
        <authorList>
            <person name="Jaros S."/>
            <person name="Januszkiewicz K."/>
            <person name="Wedrychowicz H."/>
        </authorList>
    </citation>
    <scope>NUCLEOTIDE SEQUENCE [LARGE SCALE GENOMIC DNA]</scope>
    <source>
        <strain evidence="3 4">DSM 6191</strain>
    </source>
</reference>
<evidence type="ECO:0000313" key="4">
    <source>
        <dbReference type="Proteomes" id="UP000184241"/>
    </source>
</evidence>
<keyword evidence="1" id="KW-0472">Membrane</keyword>
<name>A0A1M6F747_9CLOT</name>
<evidence type="ECO:0000259" key="2">
    <source>
        <dbReference type="Pfam" id="PF14242"/>
    </source>
</evidence>
<evidence type="ECO:0000256" key="1">
    <source>
        <dbReference type="SAM" id="Phobius"/>
    </source>
</evidence>
<dbReference type="EMBL" id="FQXU01000026">
    <property type="protein sequence ID" value="SHI93482.1"/>
    <property type="molecule type" value="Genomic_DNA"/>
</dbReference>
<dbReference type="RefSeq" id="WP_073022838.1">
    <property type="nucleotide sequence ID" value="NZ_FQXU01000026.1"/>
</dbReference>
<gene>
    <name evidence="3" type="ORF">SAMN02745941_04585</name>
</gene>
<dbReference type="InterPro" id="IPR025642">
    <property type="entry name" value="DUF4342"/>
</dbReference>
<dbReference type="Pfam" id="PF14242">
    <property type="entry name" value="DUF4342"/>
    <property type="match status" value="1"/>
</dbReference>
<dbReference type="CDD" id="cd14360">
    <property type="entry name" value="UBA_NAC_like_bac"/>
    <property type="match status" value="1"/>
</dbReference>
<dbReference type="InterPro" id="IPR009060">
    <property type="entry name" value="UBA-like_sf"/>
</dbReference>
<dbReference type="Proteomes" id="UP000184241">
    <property type="component" value="Unassembled WGS sequence"/>
</dbReference>
<dbReference type="SUPFAM" id="SSF46934">
    <property type="entry name" value="UBA-like"/>
    <property type="match status" value="1"/>
</dbReference>
<dbReference type="Gene3D" id="1.10.8.10">
    <property type="entry name" value="DNA helicase RuvA subunit, C-terminal domain"/>
    <property type="match status" value="1"/>
</dbReference>
<accession>A0A1M6F747</accession>
<keyword evidence="1" id="KW-0812">Transmembrane</keyword>
<protein>
    <recommendedName>
        <fullName evidence="2">DUF4342 domain-containing protein</fullName>
    </recommendedName>
</protein>
<feature type="transmembrane region" description="Helical" evidence="1">
    <location>
        <begin position="94"/>
        <end position="119"/>
    </location>
</feature>
<feature type="domain" description="DUF4342" evidence="2">
    <location>
        <begin position="66"/>
        <end position="127"/>
    </location>
</feature>